<dbReference type="Pfam" id="PF24758">
    <property type="entry name" value="LRR_At5g56370"/>
    <property type="match status" value="2"/>
</dbReference>
<dbReference type="InterPro" id="IPR050232">
    <property type="entry name" value="FBL13/AtMIF1-like"/>
</dbReference>
<accession>A0A6D2KZN7</accession>
<proteinExistence type="predicted"/>
<dbReference type="InterPro" id="IPR001810">
    <property type="entry name" value="F-box_dom"/>
</dbReference>
<dbReference type="SUPFAM" id="SSF81383">
    <property type="entry name" value="F-box domain"/>
    <property type="match status" value="1"/>
</dbReference>
<evidence type="ECO:0000259" key="1">
    <source>
        <dbReference type="PROSITE" id="PS50181"/>
    </source>
</evidence>
<keyword evidence="3" id="KW-1185">Reference proteome</keyword>
<reference evidence="2" key="1">
    <citation type="submission" date="2020-01" db="EMBL/GenBank/DDBJ databases">
        <authorList>
            <person name="Mishra B."/>
        </authorList>
    </citation>
    <scope>NUCLEOTIDE SEQUENCE [LARGE SCALE GENOMIC DNA]</scope>
</reference>
<gene>
    <name evidence="2" type="ORF">MERR_LOCUS49784</name>
</gene>
<dbReference type="InterPro" id="IPR053781">
    <property type="entry name" value="F-box_AtFBL13-like"/>
</dbReference>
<dbReference type="EMBL" id="CACVBM020001940">
    <property type="protein sequence ID" value="CAA7062548.1"/>
    <property type="molecule type" value="Genomic_DNA"/>
</dbReference>
<evidence type="ECO:0000313" key="3">
    <source>
        <dbReference type="Proteomes" id="UP000467841"/>
    </source>
</evidence>
<name>A0A6D2KZN7_9BRAS</name>
<dbReference type="PANTHER" id="PTHR31900:SF28">
    <property type="entry name" value="FBD DOMAIN-CONTAINING PROTEIN"/>
    <property type="match status" value="1"/>
</dbReference>
<dbReference type="Pfam" id="PF08387">
    <property type="entry name" value="FBD"/>
    <property type="match status" value="1"/>
</dbReference>
<dbReference type="Proteomes" id="UP000467841">
    <property type="component" value="Unassembled WGS sequence"/>
</dbReference>
<protein>
    <recommendedName>
        <fullName evidence="1">F-box domain-containing protein</fullName>
    </recommendedName>
</protein>
<dbReference type="AlphaFoldDB" id="A0A6D2KZN7"/>
<dbReference type="PROSITE" id="PS50181">
    <property type="entry name" value="FBOX"/>
    <property type="match status" value="1"/>
</dbReference>
<sequence length="502" mass="57850">MDRISGLPDELLVKILSFLPPKVSVSTSVLSKRWRNLCMWVTNLEFDDSQTKPAECHELRLFILRILRSHRPLIIKSLGFKLRTDLFRTDITRWVEIAVSRGICELSIYYSFLENHPTMLPSNLYTSKSLATLKLQGHILVAVPLTVCLSSLKRLHLRHVTYLDDHTLQLLLSNSHVLEDLVFEKHDHYYHAEMVSELPSSLYTRKSLVTLKLDGKILVDVSRMVSLPSLKTLHLLCVRYSFERSKDPHLVLSNFPVLEELLVKQCENDNVRAVHVNIASLKSLSVNIAENCVTDGFVIDCPSLRYFKVVYYNSNHHYCLIENMPKLEEADLDVLFPSVKNFMEAVTSVKSLSLCLSSHVEAVYSDGIVFKKLEHLKLCTCETNWSNFMFWVLKESPKLRVIELYVDDEHACVGKDPFVFWKNQQSYAPEYLFPSLETFKWTGFNGAQEARDLVILILKNAYRLKTAKILTESGLDIQRKLEIRKELSLSYRASTICQIAFD</sequence>
<comment type="caution">
    <text evidence="2">The sequence shown here is derived from an EMBL/GenBank/DDBJ whole genome shotgun (WGS) entry which is preliminary data.</text>
</comment>
<dbReference type="InterPro" id="IPR006566">
    <property type="entry name" value="FBD"/>
</dbReference>
<dbReference type="SMART" id="SM00256">
    <property type="entry name" value="FBOX"/>
    <property type="match status" value="1"/>
</dbReference>
<evidence type="ECO:0000313" key="2">
    <source>
        <dbReference type="EMBL" id="CAA7062548.1"/>
    </source>
</evidence>
<dbReference type="Gene3D" id="3.80.10.10">
    <property type="entry name" value="Ribonuclease Inhibitor"/>
    <property type="match status" value="1"/>
</dbReference>
<dbReference type="InterPro" id="IPR055411">
    <property type="entry name" value="LRR_FXL15/At3g58940/PEG3-like"/>
</dbReference>
<dbReference type="Pfam" id="PF00646">
    <property type="entry name" value="F-box"/>
    <property type="match status" value="1"/>
</dbReference>
<dbReference type="InterPro" id="IPR032675">
    <property type="entry name" value="LRR_dom_sf"/>
</dbReference>
<dbReference type="SUPFAM" id="SSF52058">
    <property type="entry name" value="L domain-like"/>
    <property type="match status" value="1"/>
</dbReference>
<dbReference type="PANTHER" id="PTHR31900">
    <property type="entry name" value="F-BOX/RNI SUPERFAMILY PROTEIN-RELATED"/>
    <property type="match status" value="1"/>
</dbReference>
<dbReference type="OrthoDB" id="594804at2759"/>
<dbReference type="CDD" id="cd22160">
    <property type="entry name" value="F-box_AtFBL13-like"/>
    <property type="match status" value="1"/>
</dbReference>
<dbReference type="InterPro" id="IPR036047">
    <property type="entry name" value="F-box-like_dom_sf"/>
</dbReference>
<feature type="domain" description="F-box" evidence="1">
    <location>
        <begin position="1"/>
        <end position="37"/>
    </location>
</feature>
<dbReference type="Gene3D" id="1.20.1280.50">
    <property type="match status" value="1"/>
</dbReference>
<organism evidence="2 3">
    <name type="scientific">Microthlaspi erraticum</name>
    <dbReference type="NCBI Taxonomy" id="1685480"/>
    <lineage>
        <taxon>Eukaryota</taxon>
        <taxon>Viridiplantae</taxon>
        <taxon>Streptophyta</taxon>
        <taxon>Embryophyta</taxon>
        <taxon>Tracheophyta</taxon>
        <taxon>Spermatophyta</taxon>
        <taxon>Magnoliopsida</taxon>
        <taxon>eudicotyledons</taxon>
        <taxon>Gunneridae</taxon>
        <taxon>Pentapetalae</taxon>
        <taxon>rosids</taxon>
        <taxon>malvids</taxon>
        <taxon>Brassicales</taxon>
        <taxon>Brassicaceae</taxon>
        <taxon>Coluteocarpeae</taxon>
        <taxon>Microthlaspi</taxon>
    </lineage>
</organism>
<dbReference type="SMART" id="SM00579">
    <property type="entry name" value="FBD"/>
    <property type="match status" value="1"/>
</dbReference>